<evidence type="ECO:0000256" key="3">
    <source>
        <dbReference type="ARBA" id="ARBA00022630"/>
    </source>
</evidence>
<dbReference type="PANTHER" id="PTHR42973">
    <property type="entry name" value="BINDING OXIDOREDUCTASE, PUTATIVE (AFU_ORTHOLOGUE AFUA_1G17690)-RELATED"/>
    <property type="match status" value="1"/>
</dbReference>
<dbReference type="Gene3D" id="3.40.462.20">
    <property type="match status" value="1"/>
</dbReference>
<comment type="caution">
    <text evidence="7">The sequence shown here is derived from an EMBL/GenBank/DDBJ whole genome shotgun (WGS) entry which is preliminary data.</text>
</comment>
<gene>
    <name evidence="7" type="ORF">K7432_007332</name>
</gene>
<proteinExistence type="inferred from homology"/>
<evidence type="ECO:0000256" key="1">
    <source>
        <dbReference type="ARBA" id="ARBA00001974"/>
    </source>
</evidence>
<feature type="domain" description="FAD-binding PCMH-type" evidence="6">
    <location>
        <begin position="77"/>
        <end position="252"/>
    </location>
</feature>
<dbReference type="Pfam" id="PF01565">
    <property type="entry name" value="FAD_binding_4"/>
    <property type="match status" value="1"/>
</dbReference>
<dbReference type="InterPro" id="IPR036318">
    <property type="entry name" value="FAD-bd_PCMH-like_sf"/>
</dbReference>
<dbReference type="InterPro" id="IPR050416">
    <property type="entry name" value="FAD-linked_Oxidoreductase"/>
</dbReference>
<dbReference type="InterPro" id="IPR006093">
    <property type="entry name" value="Oxy_OxRdtase_FAD_BS"/>
</dbReference>
<keyword evidence="8" id="KW-1185">Reference proteome</keyword>
<dbReference type="PROSITE" id="PS00862">
    <property type="entry name" value="OX2_COVAL_FAD"/>
    <property type="match status" value="1"/>
</dbReference>
<dbReference type="Proteomes" id="UP001479436">
    <property type="component" value="Unassembled WGS sequence"/>
</dbReference>
<comment type="similarity">
    <text evidence="2">Belongs to the oxygen-dependent FAD-linked oxidoreductase family.</text>
</comment>
<dbReference type="EMBL" id="JASJQH010000358">
    <property type="protein sequence ID" value="KAK9764847.1"/>
    <property type="molecule type" value="Genomic_DNA"/>
</dbReference>
<organism evidence="7 8">
    <name type="scientific">Basidiobolus ranarum</name>
    <dbReference type="NCBI Taxonomy" id="34480"/>
    <lineage>
        <taxon>Eukaryota</taxon>
        <taxon>Fungi</taxon>
        <taxon>Fungi incertae sedis</taxon>
        <taxon>Zoopagomycota</taxon>
        <taxon>Entomophthoromycotina</taxon>
        <taxon>Basidiobolomycetes</taxon>
        <taxon>Basidiobolales</taxon>
        <taxon>Basidiobolaceae</taxon>
        <taxon>Basidiobolus</taxon>
    </lineage>
</organism>
<dbReference type="Gene3D" id="3.30.465.10">
    <property type="match status" value="1"/>
</dbReference>
<evidence type="ECO:0000259" key="6">
    <source>
        <dbReference type="PROSITE" id="PS51387"/>
    </source>
</evidence>
<keyword evidence="5" id="KW-0560">Oxidoreductase</keyword>
<dbReference type="PANTHER" id="PTHR42973:SF39">
    <property type="entry name" value="FAD-BINDING PCMH-TYPE DOMAIN-CONTAINING PROTEIN"/>
    <property type="match status" value="1"/>
</dbReference>
<name>A0ABR2WTK3_9FUNG</name>
<evidence type="ECO:0000256" key="2">
    <source>
        <dbReference type="ARBA" id="ARBA00005466"/>
    </source>
</evidence>
<sequence>MVPSLAISIQASSLFDSCCNMRTPNALLLILSAVGSLAQFPLHHQVGKCLMELPQEDVFLPGQTGYDRAKYNWNDRLPEVSPAVIIQARSTADVVQAVKCANMHSLDVVARSGGHDYEGYGLGGEDGKMIIDLVNMHETKFDNNNSTVSVESGQLVGRLLHFLWKERGVALPIGSDPRIGVGGHTLGGGYGLYGRLHGLMADTVESMEVVTAAGDVVTASKEENSDLFWALLGAGHSSYGIVTKFHFRYFYAPKKFPVFSFTYPAGSSNFSEILLGVQRWYASSPPNEITAIFNIYPGGKMRLAGTILTDDLQQQRQLFDEMVQKLPKTSIMTNQLMNMPESYVSFNGGRPKVMDDLAKTQRRSDKFYFKAKSGYLVEPVAEEVADKIYEIMSKVNGHVLLMFDMQGGKISESTSKDTSFIHRNTICSVQMGVFNQKSLPWVQEIYTLLRPSFPEAYQNYIDSDEKDWKKMYYGDSYNKLVKIKNKYDPTNVFNFPRSIPLW</sequence>
<dbReference type="SUPFAM" id="SSF56176">
    <property type="entry name" value="FAD-binding/transporter-associated domain-like"/>
    <property type="match status" value="1"/>
</dbReference>
<dbReference type="InterPro" id="IPR016166">
    <property type="entry name" value="FAD-bd_PCMH"/>
</dbReference>
<evidence type="ECO:0000313" key="7">
    <source>
        <dbReference type="EMBL" id="KAK9764847.1"/>
    </source>
</evidence>
<keyword evidence="4" id="KW-0274">FAD</keyword>
<dbReference type="Pfam" id="PF08031">
    <property type="entry name" value="BBE"/>
    <property type="match status" value="1"/>
</dbReference>
<dbReference type="InterPro" id="IPR012951">
    <property type="entry name" value="BBE"/>
</dbReference>
<dbReference type="InterPro" id="IPR016169">
    <property type="entry name" value="FAD-bd_PCMH_sub2"/>
</dbReference>
<accession>A0ABR2WTK3</accession>
<comment type="cofactor">
    <cofactor evidence="1">
        <name>FAD</name>
        <dbReference type="ChEBI" id="CHEBI:57692"/>
    </cofactor>
</comment>
<reference evidence="7 8" key="1">
    <citation type="submission" date="2023-04" db="EMBL/GenBank/DDBJ databases">
        <title>Genome of Basidiobolus ranarum AG-B5.</title>
        <authorList>
            <person name="Stajich J.E."/>
            <person name="Carter-House D."/>
            <person name="Gryganskyi A."/>
        </authorList>
    </citation>
    <scope>NUCLEOTIDE SEQUENCE [LARGE SCALE GENOMIC DNA]</scope>
    <source>
        <strain evidence="7 8">AG-B5</strain>
    </source>
</reference>
<evidence type="ECO:0000313" key="8">
    <source>
        <dbReference type="Proteomes" id="UP001479436"/>
    </source>
</evidence>
<protein>
    <recommendedName>
        <fullName evidence="6">FAD-binding PCMH-type domain-containing protein</fullName>
    </recommendedName>
</protein>
<dbReference type="PROSITE" id="PS51387">
    <property type="entry name" value="FAD_PCMH"/>
    <property type="match status" value="1"/>
</dbReference>
<evidence type="ECO:0000256" key="5">
    <source>
        <dbReference type="ARBA" id="ARBA00023002"/>
    </source>
</evidence>
<keyword evidence="3" id="KW-0285">Flavoprotein</keyword>
<dbReference type="InterPro" id="IPR006094">
    <property type="entry name" value="Oxid_FAD_bind_N"/>
</dbReference>
<evidence type="ECO:0000256" key="4">
    <source>
        <dbReference type="ARBA" id="ARBA00022827"/>
    </source>
</evidence>